<dbReference type="STRING" id="65393.PCC7424_1695"/>
<feature type="coiled-coil region" evidence="1">
    <location>
        <begin position="148"/>
        <end position="194"/>
    </location>
</feature>
<proteinExistence type="predicted"/>
<protein>
    <submittedName>
        <fullName evidence="3">Transcriptional regulator, PadR-like family</fullName>
    </submittedName>
</protein>
<evidence type="ECO:0000313" key="4">
    <source>
        <dbReference type="Proteomes" id="UP000002384"/>
    </source>
</evidence>
<keyword evidence="4" id="KW-1185">Reference proteome</keyword>
<accession>B7KB20</accession>
<sequence>MFGLFPKHGLTPAFAGEGFERPLFAVEGGRQFRHGGRRGRHNCRTRRGEIKFILLSLLSERPRHGYELIKELEDRYGGFRRLSPGSVYPTLQLLEEGGYLTSEQIEGKRVYTITESGKQLLAQRIEQTEEETPLDDYYNQVINQPSELIELSKALSQLNDAVKQMANSGNLQQIDRVRERIIELKREIYRMLAEQ</sequence>
<dbReference type="eggNOG" id="COG1695">
    <property type="taxonomic scope" value="Bacteria"/>
</dbReference>
<reference evidence="4" key="1">
    <citation type="journal article" date="2011" name="MBio">
        <title>Novel metabolic attributes of the genus Cyanothece, comprising a group of unicellular nitrogen-fixing Cyanobacteria.</title>
        <authorList>
            <person name="Bandyopadhyay A."/>
            <person name="Elvitigala T."/>
            <person name="Welsh E."/>
            <person name="Stockel J."/>
            <person name="Liberton M."/>
            <person name="Min H."/>
            <person name="Sherman L.A."/>
            <person name="Pakrasi H.B."/>
        </authorList>
    </citation>
    <scope>NUCLEOTIDE SEQUENCE [LARGE SCALE GENOMIC DNA]</scope>
    <source>
        <strain evidence="4">PCC 7424</strain>
    </source>
</reference>
<dbReference type="EMBL" id="CP001291">
    <property type="protein sequence ID" value="ACK70130.1"/>
    <property type="molecule type" value="Genomic_DNA"/>
</dbReference>
<dbReference type="KEGG" id="cyc:PCC7424_1695"/>
<evidence type="ECO:0000256" key="1">
    <source>
        <dbReference type="SAM" id="Coils"/>
    </source>
</evidence>
<organism evidence="3 4">
    <name type="scientific">Gloeothece citriformis (strain PCC 7424)</name>
    <name type="common">Cyanothece sp. (strain PCC 7424)</name>
    <dbReference type="NCBI Taxonomy" id="65393"/>
    <lineage>
        <taxon>Bacteria</taxon>
        <taxon>Bacillati</taxon>
        <taxon>Cyanobacteriota</taxon>
        <taxon>Cyanophyceae</taxon>
        <taxon>Oscillatoriophycideae</taxon>
        <taxon>Chroococcales</taxon>
        <taxon>Aphanothecaceae</taxon>
        <taxon>Gloeothece</taxon>
        <taxon>Gloeothece citriformis</taxon>
    </lineage>
</organism>
<dbReference type="Proteomes" id="UP000002384">
    <property type="component" value="Chromosome"/>
</dbReference>
<dbReference type="RefSeq" id="WP_012599073.1">
    <property type="nucleotide sequence ID" value="NC_011729.1"/>
</dbReference>
<gene>
    <name evidence="3" type="ordered locus">PCC7424_1695</name>
</gene>
<dbReference type="PANTHER" id="PTHR43252:SF2">
    <property type="entry name" value="TRANSCRIPTION REGULATOR, PADR-LIKE FAMILY"/>
    <property type="match status" value="1"/>
</dbReference>
<feature type="domain" description="Transcription regulator PadR N-terminal" evidence="2">
    <location>
        <begin position="54"/>
        <end position="122"/>
    </location>
</feature>
<dbReference type="PANTHER" id="PTHR43252">
    <property type="entry name" value="TRANSCRIPTIONAL REGULATOR YQJI"/>
    <property type="match status" value="1"/>
</dbReference>
<keyword evidence="1" id="KW-0175">Coiled coil</keyword>
<dbReference type="SUPFAM" id="SSF46785">
    <property type="entry name" value="Winged helix' DNA-binding domain"/>
    <property type="match status" value="1"/>
</dbReference>
<dbReference type="AlphaFoldDB" id="B7KB20"/>
<dbReference type="Gene3D" id="1.10.10.10">
    <property type="entry name" value="Winged helix-like DNA-binding domain superfamily/Winged helix DNA-binding domain"/>
    <property type="match status" value="1"/>
</dbReference>
<evidence type="ECO:0000259" key="2">
    <source>
        <dbReference type="Pfam" id="PF03551"/>
    </source>
</evidence>
<dbReference type="Pfam" id="PF03551">
    <property type="entry name" value="PadR"/>
    <property type="match status" value="1"/>
</dbReference>
<dbReference type="OrthoDB" id="9814826at2"/>
<dbReference type="InterPro" id="IPR036388">
    <property type="entry name" value="WH-like_DNA-bd_sf"/>
</dbReference>
<dbReference type="HOGENOM" id="CLU_063440_1_2_3"/>
<dbReference type="InterPro" id="IPR005149">
    <property type="entry name" value="Tscrpt_reg_PadR_N"/>
</dbReference>
<evidence type="ECO:0000313" key="3">
    <source>
        <dbReference type="EMBL" id="ACK70130.1"/>
    </source>
</evidence>
<name>B7KB20_GLOC7</name>
<dbReference type="InterPro" id="IPR036390">
    <property type="entry name" value="WH_DNA-bd_sf"/>
</dbReference>